<organism evidence="1 2">
    <name type="scientific">Solanum pinnatisectum</name>
    <name type="common">tansyleaf nightshade</name>
    <dbReference type="NCBI Taxonomy" id="50273"/>
    <lineage>
        <taxon>Eukaryota</taxon>
        <taxon>Viridiplantae</taxon>
        <taxon>Streptophyta</taxon>
        <taxon>Embryophyta</taxon>
        <taxon>Tracheophyta</taxon>
        <taxon>Spermatophyta</taxon>
        <taxon>Magnoliopsida</taxon>
        <taxon>eudicotyledons</taxon>
        <taxon>Gunneridae</taxon>
        <taxon>Pentapetalae</taxon>
        <taxon>asterids</taxon>
        <taxon>lamiids</taxon>
        <taxon>Solanales</taxon>
        <taxon>Solanaceae</taxon>
        <taxon>Solanoideae</taxon>
        <taxon>Solaneae</taxon>
        <taxon>Solanum</taxon>
    </lineage>
</organism>
<dbReference type="Proteomes" id="UP001311915">
    <property type="component" value="Unassembled WGS sequence"/>
</dbReference>
<accession>A0AAV9KKH9</accession>
<sequence length="83" mass="9739">MRRLNFSVKSYVFRAGRERASFQSIVSTAKEAELMILEEFGEPKRPNCLVNFLVPHLEAEVYIEVIVHFSVVGWFMLLCQQFR</sequence>
<protein>
    <submittedName>
        <fullName evidence="1">Uncharacterized protein</fullName>
    </submittedName>
</protein>
<evidence type="ECO:0000313" key="1">
    <source>
        <dbReference type="EMBL" id="KAK4713398.1"/>
    </source>
</evidence>
<gene>
    <name evidence="1" type="ORF">R3W88_019305</name>
</gene>
<proteinExistence type="predicted"/>
<dbReference type="AlphaFoldDB" id="A0AAV9KKH9"/>
<keyword evidence="2" id="KW-1185">Reference proteome</keyword>
<comment type="caution">
    <text evidence="1">The sequence shown here is derived from an EMBL/GenBank/DDBJ whole genome shotgun (WGS) entry which is preliminary data.</text>
</comment>
<name>A0AAV9KKH9_9SOLN</name>
<evidence type="ECO:0000313" key="2">
    <source>
        <dbReference type="Proteomes" id="UP001311915"/>
    </source>
</evidence>
<reference evidence="1 2" key="1">
    <citation type="submission" date="2023-10" db="EMBL/GenBank/DDBJ databases">
        <title>Genome-Wide Identification Analysis in wild type Solanum Pinnatisectum Reveals Some Genes Defensing Phytophthora Infestans.</title>
        <authorList>
            <person name="Sun C."/>
        </authorList>
    </citation>
    <scope>NUCLEOTIDE SEQUENCE [LARGE SCALE GENOMIC DNA]</scope>
    <source>
        <strain evidence="1">LQN</strain>
        <tissue evidence="1">Leaf</tissue>
    </source>
</reference>
<dbReference type="EMBL" id="JAWPEI010000010">
    <property type="protein sequence ID" value="KAK4713398.1"/>
    <property type="molecule type" value="Genomic_DNA"/>
</dbReference>